<feature type="non-terminal residue" evidence="2">
    <location>
        <position position="1"/>
    </location>
</feature>
<organism evidence="2">
    <name type="scientific">Tetraselmis sp. GSL018</name>
    <dbReference type="NCBI Taxonomy" id="582737"/>
    <lineage>
        <taxon>Eukaryota</taxon>
        <taxon>Viridiplantae</taxon>
        <taxon>Chlorophyta</taxon>
        <taxon>core chlorophytes</taxon>
        <taxon>Chlorodendrophyceae</taxon>
        <taxon>Chlorodendrales</taxon>
        <taxon>Chlorodendraceae</taxon>
        <taxon>Tetraselmis</taxon>
    </lineage>
</organism>
<evidence type="ECO:0000256" key="1">
    <source>
        <dbReference type="SAM" id="Phobius"/>
    </source>
</evidence>
<feature type="transmembrane region" description="Helical" evidence="1">
    <location>
        <begin position="52"/>
        <end position="72"/>
    </location>
</feature>
<proteinExistence type="predicted"/>
<dbReference type="EMBL" id="GBEZ01019670">
    <property type="protein sequence ID" value="JAC66918.1"/>
    <property type="molecule type" value="Transcribed_RNA"/>
</dbReference>
<keyword evidence="1" id="KW-1133">Transmembrane helix</keyword>
<sequence>VLSVCKPLSVLLPRDSLLKFLDFVSPSLSHGGGCHESLPFPSLFRVLCSIRAFRATILFCGFLSLLANAAAIPSLRDTN</sequence>
<protein>
    <submittedName>
        <fullName evidence="2">Uncharacterized protein</fullName>
    </submittedName>
</protein>
<name>A0A061R4J6_9CHLO</name>
<accession>A0A061R4J6</accession>
<gene>
    <name evidence="2" type="ORF">TSPGSL018_12463</name>
</gene>
<keyword evidence="1" id="KW-0472">Membrane</keyword>
<reference evidence="2" key="1">
    <citation type="submission" date="2014-05" db="EMBL/GenBank/DDBJ databases">
        <title>The transcriptome of the halophilic microalga Tetraselmis sp. GSL018 isolated from the Great Salt Lake, Utah.</title>
        <authorList>
            <person name="Jinkerson R.E."/>
            <person name="D'Adamo S."/>
            <person name="Posewitz M.C."/>
        </authorList>
    </citation>
    <scope>NUCLEOTIDE SEQUENCE</scope>
    <source>
        <strain evidence="2">GSL018</strain>
    </source>
</reference>
<keyword evidence="1" id="KW-0812">Transmembrane</keyword>
<evidence type="ECO:0000313" key="2">
    <source>
        <dbReference type="EMBL" id="JAC66918.1"/>
    </source>
</evidence>
<dbReference type="AlphaFoldDB" id="A0A061R4J6"/>